<dbReference type="FunFam" id="3.40.1690.10:FF:000001">
    <property type="entry name" value="Flagellar biosynthetic protein FlhB"/>
    <property type="match status" value="1"/>
</dbReference>
<dbReference type="PANTHER" id="PTHR30531:SF12">
    <property type="entry name" value="FLAGELLAR BIOSYNTHETIC PROTEIN FLHB"/>
    <property type="match status" value="1"/>
</dbReference>
<dbReference type="EMBL" id="CP034873">
    <property type="protein sequence ID" value="QCI21550.1"/>
    <property type="molecule type" value="Genomic_DNA"/>
</dbReference>
<dbReference type="GO" id="GO:0009306">
    <property type="term" value="P:protein secretion"/>
    <property type="evidence" value="ECO:0007669"/>
    <property type="project" value="InterPro"/>
</dbReference>
<evidence type="ECO:0000256" key="1">
    <source>
        <dbReference type="ARBA" id="ARBA00004651"/>
    </source>
</evidence>
<dbReference type="SUPFAM" id="SSF160544">
    <property type="entry name" value="EscU C-terminal domain-like"/>
    <property type="match status" value="1"/>
</dbReference>
<keyword evidence="14" id="KW-0282">Flagellum</keyword>
<dbReference type="RefSeq" id="WP_158356520.1">
    <property type="nucleotide sequence ID" value="NZ_CP034873.1"/>
</dbReference>
<comment type="function">
    <text evidence="12 13">Required for formation of the rod structure in the basal body of the flagellar apparatus. Together with FliI and FliH, may constitute the export apparatus of flagellin.</text>
</comment>
<dbReference type="InterPro" id="IPR006136">
    <property type="entry name" value="FlhB"/>
</dbReference>
<evidence type="ECO:0000256" key="12">
    <source>
        <dbReference type="ARBA" id="ARBA00025078"/>
    </source>
</evidence>
<dbReference type="AlphaFoldDB" id="A0A4D6Y6I0"/>
<dbReference type="Pfam" id="PF01312">
    <property type="entry name" value="Bac_export_2"/>
    <property type="match status" value="1"/>
</dbReference>
<organism evidence="14 15">
    <name type="scientific">Buchnera aphidicola</name>
    <name type="common">Hyadaphis tataricae</name>
    <dbReference type="NCBI Taxonomy" id="1241859"/>
    <lineage>
        <taxon>Bacteria</taxon>
        <taxon>Pseudomonadati</taxon>
        <taxon>Pseudomonadota</taxon>
        <taxon>Gammaproteobacteria</taxon>
        <taxon>Enterobacterales</taxon>
        <taxon>Erwiniaceae</taxon>
        <taxon>Buchnera</taxon>
    </lineage>
</organism>
<sequence>MNHNVNEEKTENPTEHRIKKFRKTGKTKYSRELNSLLILFFGFITLWWYKDSIVSRLIKIMSDSFSFDKKIILNNDYNLLNFLTYLKEISLIFFPFFVVLLCVVLIPPIFLSGIAMNFQSLHCSFNKLNPLNGIKRIFAIETIIEFIKITIKLVLIMSLSYWYLYTSVSEMSVLIYENFSSSLLHGFKILFNCCTVIIFGLIPVALFDVCLQQFKYYKQLKMTHQEVKDEFREKEGNPSIKVRIRQEMKASVRRRMMLDIPKADVVIVNPIHYSVALKYDEQNMHAPKVIAKGVGAVALKIQMLAMQNKISIISAPSLARSLYRYSDIGQYIPGPLYKAVAEVLAWVWKVKKWKKEGGVFPEKPKNILVPSELNFKGDR</sequence>
<dbReference type="InterPro" id="IPR029025">
    <property type="entry name" value="T3SS_substrate_exporter_C"/>
</dbReference>
<gene>
    <name evidence="13 14" type="primary">flhB</name>
    <name evidence="14" type="ORF">D9V69_01195</name>
</gene>
<dbReference type="NCBIfam" id="TIGR00328">
    <property type="entry name" value="flhB"/>
    <property type="match status" value="1"/>
</dbReference>
<reference evidence="14 15" key="2">
    <citation type="submission" date="2019-05" db="EMBL/GenBank/DDBJ databases">
        <title>Genome evolution of the obligate endosymbiont Buchnera aphidicola.</title>
        <authorList>
            <person name="Moran N.A."/>
        </authorList>
    </citation>
    <scope>NUCLEOTIDE SEQUENCE [LARGE SCALE GENOMIC DNA]</scope>
    <source>
        <strain evidence="14 15">Hta</strain>
    </source>
</reference>
<dbReference type="GO" id="GO:0005886">
    <property type="term" value="C:plasma membrane"/>
    <property type="evidence" value="ECO:0007669"/>
    <property type="project" value="UniProtKB-SubCell"/>
</dbReference>
<evidence type="ECO:0000256" key="8">
    <source>
        <dbReference type="ARBA" id="ARBA00022927"/>
    </source>
</evidence>
<evidence type="ECO:0000256" key="11">
    <source>
        <dbReference type="ARBA" id="ARBA00023225"/>
    </source>
</evidence>
<accession>A0A4D6Y6I0</accession>
<evidence type="ECO:0000256" key="2">
    <source>
        <dbReference type="ARBA" id="ARBA00010690"/>
    </source>
</evidence>
<evidence type="ECO:0000256" key="9">
    <source>
        <dbReference type="ARBA" id="ARBA00022989"/>
    </source>
</evidence>
<keyword evidence="6 13" id="KW-0812">Transmembrane</keyword>
<evidence type="ECO:0000256" key="13">
    <source>
        <dbReference type="RuleBase" id="RU364091"/>
    </source>
</evidence>
<evidence type="ECO:0000256" key="6">
    <source>
        <dbReference type="ARBA" id="ARBA00022692"/>
    </source>
</evidence>
<evidence type="ECO:0000313" key="14">
    <source>
        <dbReference type="EMBL" id="QCI21550.1"/>
    </source>
</evidence>
<dbReference type="PANTHER" id="PTHR30531">
    <property type="entry name" value="FLAGELLAR BIOSYNTHETIC PROTEIN FLHB"/>
    <property type="match status" value="1"/>
</dbReference>
<dbReference type="PRINTS" id="PR00950">
    <property type="entry name" value="TYPE3IMSPROT"/>
</dbReference>
<keyword evidence="7 13" id="KW-1005">Bacterial flagellum biogenesis</keyword>
<reference evidence="14 15" key="1">
    <citation type="submission" date="2018-12" db="EMBL/GenBank/DDBJ databases">
        <authorList>
            <person name="Chong R.A."/>
        </authorList>
    </citation>
    <scope>NUCLEOTIDE SEQUENCE [LARGE SCALE GENOMIC DNA]</scope>
    <source>
        <strain evidence="14 15">Hta</strain>
    </source>
</reference>
<evidence type="ECO:0000256" key="7">
    <source>
        <dbReference type="ARBA" id="ARBA00022795"/>
    </source>
</evidence>
<keyword evidence="8 13" id="KW-0653">Protein transport</keyword>
<dbReference type="Gene3D" id="3.40.1690.10">
    <property type="entry name" value="secretion proteins EscU"/>
    <property type="match status" value="1"/>
</dbReference>
<name>A0A4D6Y6I0_9GAMM</name>
<keyword evidence="14" id="KW-0969">Cilium</keyword>
<proteinExistence type="inferred from homology"/>
<evidence type="ECO:0000313" key="15">
    <source>
        <dbReference type="Proteomes" id="UP000298773"/>
    </source>
</evidence>
<keyword evidence="14" id="KW-0966">Cell projection</keyword>
<comment type="subcellular location">
    <subcellularLocation>
        <location evidence="1">Cell membrane</location>
        <topology evidence="1">Multi-pass membrane protein</topology>
    </subcellularLocation>
</comment>
<feature type="transmembrane region" description="Helical" evidence="13">
    <location>
        <begin position="89"/>
        <end position="116"/>
    </location>
</feature>
<dbReference type="InterPro" id="IPR006135">
    <property type="entry name" value="T3SS_substrate_exporter"/>
</dbReference>
<keyword evidence="5 13" id="KW-1003">Cell membrane</keyword>
<comment type="similarity">
    <text evidence="2 13">Belongs to the type III secretion exporter family.</text>
</comment>
<feature type="transmembrane region" description="Helical" evidence="13">
    <location>
        <begin position="137"/>
        <end position="164"/>
    </location>
</feature>
<dbReference type="Proteomes" id="UP000298773">
    <property type="component" value="Chromosome"/>
</dbReference>
<evidence type="ECO:0000256" key="3">
    <source>
        <dbReference type="ARBA" id="ARBA00021622"/>
    </source>
</evidence>
<feature type="transmembrane region" description="Helical" evidence="13">
    <location>
        <begin position="29"/>
        <end position="49"/>
    </location>
</feature>
<dbReference type="OrthoDB" id="9807950at2"/>
<evidence type="ECO:0000256" key="10">
    <source>
        <dbReference type="ARBA" id="ARBA00023136"/>
    </source>
</evidence>
<evidence type="ECO:0000256" key="5">
    <source>
        <dbReference type="ARBA" id="ARBA00022475"/>
    </source>
</evidence>
<feature type="transmembrane region" description="Helical" evidence="13">
    <location>
        <begin position="189"/>
        <end position="211"/>
    </location>
</feature>
<protein>
    <recommendedName>
        <fullName evidence="3 13">Flagellar biosynthetic protein FlhB</fullName>
    </recommendedName>
</protein>
<evidence type="ECO:0000256" key="4">
    <source>
        <dbReference type="ARBA" id="ARBA00022448"/>
    </source>
</evidence>
<keyword evidence="10 13" id="KW-0472">Membrane</keyword>
<keyword evidence="11 13" id="KW-1006">Bacterial flagellum protein export</keyword>
<dbReference type="GO" id="GO:0044780">
    <property type="term" value="P:bacterial-type flagellum assembly"/>
    <property type="evidence" value="ECO:0007669"/>
    <property type="project" value="InterPro"/>
</dbReference>
<keyword evidence="9 13" id="KW-1133">Transmembrane helix</keyword>
<keyword evidence="4 13" id="KW-0813">Transport</keyword>